<keyword evidence="3 18" id="KW-0813">Transport</keyword>
<dbReference type="PROSITE" id="PS00154">
    <property type="entry name" value="ATPASE_E1_E2"/>
    <property type="match status" value="1"/>
</dbReference>
<dbReference type="GO" id="GO:0005516">
    <property type="term" value="F:calmodulin binding"/>
    <property type="evidence" value="ECO:0007669"/>
    <property type="project" value="UniProtKB-KW"/>
</dbReference>
<dbReference type="Pfam" id="PF00689">
    <property type="entry name" value="Cation_ATPase_C"/>
    <property type="match status" value="1"/>
</dbReference>
<keyword evidence="4" id="KW-1003">Cell membrane</keyword>
<dbReference type="FunFam" id="1.20.1110.10:FF:000002">
    <property type="entry name" value="Calcium-transporting ATPase"/>
    <property type="match status" value="1"/>
</dbReference>
<proteinExistence type="inferred from homology"/>
<feature type="compositionally biased region" description="Basic and acidic residues" evidence="20">
    <location>
        <begin position="11"/>
        <end position="23"/>
    </location>
</feature>
<dbReference type="Pfam" id="PF00122">
    <property type="entry name" value="E1-E2_ATPase"/>
    <property type="match status" value="1"/>
</dbReference>
<dbReference type="Pfam" id="PF08282">
    <property type="entry name" value="Hydrolase_3"/>
    <property type="match status" value="1"/>
</dbReference>
<evidence type="ECO:0000256" key="1">
    <source>
        <dbReference type="ARBA" id="ARBA00004651"/>
    </source>
</evidence>
<feature type="domain" description="Cation-transporting P-type ATPase N-terminal" evidence="21">
    <location>
        <begin position="50"/>
        <end position="126"/>
    </location>
</feature>
<dbReference type="InterPro" id="IPR001757">
    <property type="entry name" value="P_typ_ATPase"/>
</dbReference>
<comment type="function">
    <text evidence="18">Catalyzes the hydrolysis of ATP coupled with the transport of calcium.</text>
</comment>
<evidence type="ECO:0000313" key="22">
    <source>
        <dbReference type="Ensembl" id="ENSSGRP00000059524.1"/>
    </source>
</evidence>
<evidence type="ECO:0000256" key="9">
    <source>
        <dbReference type="ARBA" id="ARBA00022741"/>
    </source>
</evidence>
<feature type="transmembrane region" description="Helical" evidence="18">
    <location>
        <begin position="998"/>
        <end position="1018"/>
    </location>
</feature>
<accession>A0A672P7T8</accession>
<feature type="transmembrane region" description="Helical" evidence="18">
    <location>
        <begin position="1030"/>
        <end position="1051"/>
    </location>
</feature>
<dbReference type="GO" id="GO:0051480">
    <property type="term" value="P:regulation of cytosolic calcium ion concentration"/>
    <property type="evidence" value="ECO:0007669"/>
    <property type="project" value="TreeGrafter"/>
</dbReference>
<dbReference type="SUPFAM" id="SSF81653">
    <property type="entry name" value="Calcium ATPase, transduction domain A"/>
    <property type="match status" value="1"/>
</dbReference>
<dbReference type="FunFam" id="3.40.1110.10:FF:000002">
    <property type="entry name" value="Calcium-transporting ATPase"/>
    <property type="match status" value="1"/>
</dbReference>
<dbReference type="InterPro" id="IPR023298">
    <property type="entry name" value="ATPase_P-typ_TM_dom_sf"/>
</dbReference>
<dbReference type="NCBIfam" id="TIGR01494">
    <property type="entry name" value="ATPase_P-type"/>
    <property type="match status" value="3"/>
</dbReference>
<feature type="region of interest" description="Disordered" evidence="20">
    <location>
        <begin position="306"/>
        <end position="355"/>
    </location>
</feature>
<comment type="catalytic activity">
    <reaction evidence="18">
        <text>Ca(2+)(in) + ATP + H2O = Ca(2+)(out) + ADP + phosphate + H(+)</text>
        <dbReference type="Rhea" id="RHEA:18105"/>
        <dbReference type="ChEBI" id="CHEBI:15377"/>
        <dbReference type="ChEBI" id="CHEBI:15378"/>
        <dbReference type="ChEBI" id="CHEBI:29108"/>
        <dbReference type="ChEBI" id="CHEBI:30616"/>
        <dbReference type="ChEBI" id="CHEBI:43474"/>
        <dbReference type="ChEBI" id="CHEBI:456216"/>
        <dbReference type="EC" id="7.2.2.10"/>
    </reaction>
</comment>
<dbReference type="SUPFAM" id="SSF81660">
    <property type="entry name" value="Metal cation-transporting ATPase, ATP-binding domain N"/>
    <property type="match status" value="1"/>
</dbReference>
<dbReference type="SUPFAM" id="SSF81665">
    <property type="entry name" value="Calcium ATPase, transmembrane domain M"/>
    <property type="match status" value="1"/>
</dbReference>
<comment type="similarity">
    <text evidence="2 18">Belongs to the cation transport ATPase (P-type) (TC 3.A.3) family. Type IIB subfamily.</text>
</comment>
<dbReference type="InterPro" id="IPR006408">
    <property type="entry name" value="P-type_ATPase_IIB"/>
</dbReference>
<evidence type="ECO:0000256" key="20">
    <source>
        <dbReference type="SAM" id="MobiDB-lite"/>
    </source>
</evidence>
<keyword evidence="14" id="KW-1278">Translocase</keyword>
<dbReference type="SFLD" id="SFLDG00002">
    <property type="entry name" value="C1.7:_P-type_atpase_like"/>
    <property type="match status" value="1"/>
</dbReference>
<dbReference type="InterPro" id="IPR018303">
    <property type="entry name" value="ATPase_P-typ_P_site"/>
</dbReference>
<dbReference type="InterPro" id="IPR022141">
    <property type="entry name" value="ATP_Ca_trans_C"/>
</dbReference>
<evidence type="ECO:0000256" key="11">
    <source>
        <dbReference type="ARBA" id="ARBA00022840"/>
    </source>
</evidence>
<dbReference type="GO" id="GO:0030165">
    <property type="term" value="F:PDZ domain binding"/>
    <property type="evidence" value="ECO:0007669"/>
    <property type="project" value="TreeGrafter"/>
</dbReference>
<evidence type="ECO:0000256" key="4">
    <source>
        <dbReference type="ARBA" id="ARBA00022475"/>
    </source>
</evidence>
<dbReference type="InterPro" id="IPR059000">
    <property type="entry name" value="ATPase_P-type_domA"/>
</dbReference>
<keyword evidence="16 18" id="KW-0406">Ion transport</keyword>
<feature type="region of interest" description="Disordered" evidence="20">
    <location>
        <begin position="1"/>
        <end position="23"/>
    </location>
</feature>
<evidence type="ECO:0000256" key="16">
    <source>
        <dbReference type="ARBA" id="ARBA00023065"/>
    </source>
</evidence>
<reference evidence="22" key="1">
    <citation type="submission" date="2025-08" db="UniProtKB">
        <authorList>
            <consortium name="Ensembl"/>
        </authorList>
    </citation>
    <scope>IDENTIFICATION</scope>
</reference>
<dbReference type="EC" id="7.2.2.10" evidence="18"/>
<dbReference type="NCBIfam" id="TIGR01517">
    <property type="entry name" value="ATPase-IIB_Ca"/>
    <property type="match status" value="1"/>
</dbReference>
<evidence type="ECO:0000256" key="5">
    <source>
        <dbReference type="ARBA" id="ARBA00022553"/>
    </source>
</evidence>
<dbReference type="Gene3D" id="3.40.1110.10">
    <property type="entry name" value="Calcium-transporting ATPase, cytoplasmic domain N"/>
    <property type="match status" value="1"/>
</dbReference>
<name>A0A672P7T8_SINGR</name>
<keyword evidence="13" id="KW-0112">Calmodulin-binding</keyword>
<dbReference type="FunFam" id="1.20.1110.10:FF:000008">
    <property type="entry name" value="Calcium-transporting ATPase"/>
    <property type="match status" value="1"/>
</dbReference>
<sequence length="1190" mass="131994">MGDLGNSTVDFHPKKPEMDKGGHEGDFGVTVEELCLLMELRGAEALQKIQENYTDTETLCHRLKTSPADGLSDNPADLEKRQQVFGMNFIPPKKAKTFLQLVWEALQDVTLIILEIAAIISLGLSFYQPPGGDSEACSNVSAGAEDEGEAEAGWIEGAAILLSVLCVVLVTAFNDWSKEKQFRGLQSRIEQEQRFAVVRNGTVIQIPVAEMVVGDIAQVKYGDLLPADGILMQGNDLKIDESSLTGESDHVHKSVEKDPMLLSGTHVMEGSGKMVVTAVGVNSQTGIIFTLLGAGEVEEEKKDCKKGWRKQDGTLENNQNKAKKQDEAVAMEMQPLKSAEGGEVEEKEKKKANVPKKEKSVLQGKLTKLAVQIGKAGLVMSAITVIILMLYFVIETFVIQGRAWLTECTPIYVQYFVKFFIIGVTVLVVAVPEGLPLAVTISLAYSVKKMMKDNNLVRHLDACETMGNATAICSDKTGTLTTNRMTVVQIYVEDQHFHDIPRPDQINSKTLELLTSAIAVNCAYTSNIMAADKEGGLPKQVGNKTECALLGLVRDLKQDYPAVREQIPEEKLYKVYTFNSVRKSMSTVIQMPDGSFRLYSKGASEILLKKCSFILGRDGEARAFRPRDKDEMVKKVIEPMACDGLRTICIAYRELPADPMPDWENETDIVSNLICITVVGIEDPVRPEVPEAIRKCQRAGITVRMVTGDNINTARAIAAKCGIIHPGDDFLCMEGKDFNRRIRNEKGEIEQERIDKIWPKLRVLARSSPTDKHTLVKGIIDSTIVEKRQVVAVTGDGTNDGPALKKADVGFAMGIAGTDVAKEASDIILTDDNFSSIVKAVMWGRNVYDSISKFLQFQLTVNVVAVIVDSPLKAVQMLWVNLIMDTFASLALATEPPTEALLLRKPYGRNNPLISRTMMKNILGHAVYQLIIIFTLLFVGEKIFDIDSGRNAPLHSPPSEHYTIIFNTFVLMQLFNEINARKIHGERNVFDGIFSNPIFCSIVLGTFAIQIVIVQFGGKPFSCSPLNVEQWLWCLFVGMGELIWGQVIASVPTHQLKFLKEAGHGPAPDEIMDEDLAEDEEEIDHAERELRRGQILWFRGLNRIQTQIRVVKAFRSSLYDGIERPELRNSIHDFQAHPEFIITDSVHNIPLIDETDRPPRSRYPSQSRVYLGSSVFPCPASPLHSLETCL</sequence>
<dbReference type="Proteomes" id="UP000472262">
    <property type="component" value="Unassembled WGS sequence"/>
</dbReference>
<keyword evidence="15 18" id="KW-1133">Transmembrane helix</keyword>
<dbReference type="SUPFAM" id="SSF56784">
    <property type="entry name" value="HAD-like"/>
    <property type="match status" value="1"/>
</dbReference>
<dbReference type="GO" id="GO:0016887">
    <property type="term" value="F:ATP hydrolysis activity"/>
    <property type="evidence" value="ECO:0007669"/>
    <property type="project" value="InterPro"/>
</dbReference>
<dbReference type="Pfam" id="PF12424">
    <property type="entry name" value="ATP_Ca_trans_C"/>
    <property type="match status" value="1"/>
</dbReference>
<evidence type="ECO:0000256" key="12">
    <source>
        <dbReference type="ARBA" id="ARBA00022842"/>
    </source>
</evidence>
<dbReference type="SMART" id="SM00831">
    <property type="entry name" value="Cation_ATPase_N"/>
    <property type="match status" value="1"/>
</dbReference>
<dbReference type="GO" id="GO:0005388">
    <property type="term" value="F:P-type calcium transporter activity"/>
    <property type="evidence" value="ECO:0007669"/>
    <property type="project" value="UniProtKB-EC"/>
</dbReference>
<keyword evidence="8" id="KW-0479">Metal-binding</keyword>
<evidence type="ECO:0000256" key="2">
    <source>
        <dbReference type="ARBA" id="ARBA00006124"/>
    </source>
</evidence>
<dbReference type="GO" id="GO:0005886">
    <property type="term" value="C:plasma membrane"/>
    <property type="evidence" value="ECO:0007669"/>
    <property type="project" value="UniProtKB-SubCell"/>
</dbReference>
<evidence type="ECO:0000259" key="21">
    <source>
        <dbReference type="SMART" id="SM00831"/>
    </source>
</evidence>
<dbReference type="PANTHER" id="PTHR24093">
    <property type="entry name" value="CATION TRANSPORTING ATPASE"/>
    <property type="match status" value="1"/>
</dbReference>
<evidence type="ECO:0000256" key="19">
    <source>
        <dbReference type="SAM" id="Coils"/>
    </source>
</evidence>
<keyword evidence="6 18" id="KW-0109">Calcium transport</keyword>
<keyword evidence="7 18" id="KW-0812">Transmembrane</keyword>
<dbReference type="SFLD" id="SFLDF00027">
    <property type="entry name" value="p-type_atpase"/>
    <property type="match status" value="1"/>
</dbReference>
<reference evidence="22" key="2">
    <citation type="submission" date="2025-09" db="UniProtKB">
        <authorList>
            <consortium name="Ensembl"/>
        </authorList>
    </citation>
    <scope>IDENTIFICATION</scope>
</reference>
<evidence type="ECO:0000256" key="8">
    <source>
        <dbReference type="ARBA" id="ARBA00022723"/>
    </source>
</evidence>
<evidence type="ECO:0000313" key="23">
    <source>
        <dbReference type="Proteomes" id="UP000472262"/>
    </source>
</evidence>
<dbReference type="Ensembl" id="ENSSGRT00000063512.1">
    <property type="protein sequence ID" value="ENSSGRP00000059524.1"/>
    <property type="gene ID" value="ENSSGRG00000030739.1"/>
</dbReference>
<dbReference type="PRINTS" id="PR00119">
    <property type="entry name" value="CATATPASE"/>
</dbReference>
<dbReference type="GO" id="GO:0046872">
    <property type="term" value="F:metal ion binding"/>
    <property type="evidence" value="ECO:0007669"/>
    <property type="project" value="UniProtKB-KW"/>
</dbReference>
<keyword evidence="17 18" id="KW-0472">Membrane</keyword>
<organism evidence="22 23">
    <name type="scientific">Sinocyclocheilus grahami</name>
    <name type="common">Dianchi golden-line fish</name>
    <name type="synonym">Barbus grahami</name>
    <dbReference type="NCBI Taxonomy" id="75366"/>
    <lineage>
        <taxon>Eukaryota</taxon>
        <taxon>Metazoa</taxon>
        <taxon>Chordata</taxon>
        <taxon>Craniata</taxon>
        <taxon>Vertebrata</taxon>
        <taxon>Euteleostomi</taxon>
        <taxon>Actinopterygii</taxon>
        <taxon>Neopterygii</taxon>
        <taxon>Teleostei</taxon>
        <taxon>Ostariophysi</taxon>
        <taxon>Cypriniformes</taxon>
        <taxon>Cyprinidae</taxon>
        <taxon>Cyprininae</taxon>
        <taxon>Sinocyclocheilus</taxon>
    </lineage>
</organism>
<comment type="caution">
    <text evidence="18">Lacks conserved residue(s) required for the propagation of feature annotation.</text>
</comment>
<dbReference type="Gene3D" id="1.20.1110.10">
    <property type="entry name" value="Calcium-transporting ATPase, transmembrane domain"/>
    <property type="match status" value="3"/>
</dbReference>
<dbReference type="Gene3D" id="3.40.50.1000">
    <property type="entry name" value="HAD superfamily/HAD-like"/>
    <property type="match status" value="1"/>
</dbReference>
<evidence type="ECO:0000256" key="14">
    <source>
        <dbReference type="ARBA" id="ARBA00022967"/>
    </source>
</evidence>
<keyword evidence="9 18" id="KW-0547">Nucleotide-binding</keyword>
<keyword evidence="5" id="KW-0597">Phosphoprotein</keyword>
<evidence type="ECO:0000256" key="15">
    <source>
        <dbReference type="ARBA" id="ARBA00022989"/>
    </source>
</evidence>
<evidence type="ECO:0000256" key="7">
    <source>
        <dbReference type="ARBA" id="ARBA00022692"/>
    </source>
</evidence>
<comment type="subcellular location">
    <subcellularLocation>
        <location evidence="1">Cell membrane</location>
        <topology evidence="1">Multi-pass membrane protein</topology>
    </subcellularLocation>
    <subcellularLocation>
        <location evidence="18">Membrane</location>
        <topology evidence="18">Multi-pass membrane protein</topology>
    </subcellularLocation>
</comment>
<protein>
    <recommendedName>
        <fullName evidence="18">Calcium-transporting ATPase</fullName>
        <ecNumber evidence="18">7.2.2.10</ecNumber>
    </recommendedName>
</protein>
<dbReference type="Pfam" id="PF13246">
    <property type="entry name" value="Cation_ATPase"/>
    <property type="match status" value="1"/>
</dbReference>
<evidence type="ECO:0000256" key="17">
    <source>
        <dbReference type="ARBA" id="ARBA00023136"/>
    </source>
</evidence>
<dbReference type="InterPro" id="IPR008250">
    <property type="entry name" value="ATPase_P-typ_transduc_dom_A_sf"/>
</dbReference>
<evidence type="ECO:0000256" key="13">
    <source>
        <dbReference type="ARBA" id="ARBA00022860"/>
    </source>
</evidence>
<dbReference type="Gene3D" id="2.70.150.10">
    <property type="entry name" value="Calcium-transporting ATPase, cytoplasmic transduction domain A"/>
    <property type="match status" value="1"/>
</dbReference>
<keyword evidence="11 18" id="KW-0067">ATP-binding</keyword>
<evidence type="ECO:0000256" key="10">
    <source>
        <dbReference type="ARBA" id="ARBA00022837"/>
    </source>
</evidence>
<feature type="coiled-coil region" evidence="19">
    <location>
        <begin position="1069"/>
        <end position="1096"/>
    </location>
</feature>
<dbReference type="FunFam" id="2.70.150.10:FF:000001">
    <property type="entry name" value="Calcium-transporting ATPase"/>
    <property type="match status" value="1"/>
</dbReference>
<dbReference type="AlphaFoldDB" id="A0A672P7T8"/>
<feature type="transmembrane region" description="Helical" evidence="18">
    <location>
        <begin position="378"/>
        <end position="399"/>
    </location>
</feature>
<dbReference type="InterPro" id="IPR044492">
    <property type="entry name" value="P_typ_ATPase_HD_dom"/>
</dbReference>
<dbReference type="InterPro" id="IPR004014">
    <property type="entry name" value="ATPase_P-typ_cation-transptr_N"/>
</dbReference>
<dbReference type="Pfam" id="PF00690">
    <property type="entry name" value="Cation_ATPase_N"/>
    <property type="match status" value="1"/>
</dbReference>
<dbReference type="FunFam" id="3.40.50.1000:FF:000007">
    <property type="entry name" value="Calcium-transporting ATPase"/>
    <property type="match status" value="1"/>
</dbReference>
<keyword evidence="12" id="KW-0460">Magnesium</keyword>
<dbReference type="PANTHER" id="PTHR24093:SF284">
    <property type="entry name" value="PLASMA MEMBRANE CALCIUM-TRANSPORTING ATPASE 3"/>
    <property type="match status" value="1"/>
</dbReference>
<evidence type="ECO:0000256" key="18">
    <source>
        <dbReference type="RuleBase" id="RU361146"/>
    </source>
</evidence>
<dbReference type="InterPro" id="IPR023214">
    <property type="entry name" value="HAD_sf"/>
</dbReference>
<dbReference type="FunFam" id="1.20.1110.10:FF:000001">
    <property type="entry name" value="Calcium-transporting ATPase"/>
    <property type="match status" value="1"/>
</dbReference>
<dbReference type="InterPro" id="IPR023299">
    <property type="entry name" value="ATPase_P-typ_cyto_dom_N"/>
</dbReference>
<evidence type="ECO:0000256" key="6">
    <source>
        <dbReference type="ARBA" id="ARBA00022568"/>
    </source>
</evidence>
<feature type="compositionally biased region" description="Basic and acidic residues" evidence="20">
    <location>
        <begin position="344"/>
        <end position="355"/>
    </location>
</feature>
<dbReference type="SFLD" id="SFLDS00003">
    <property type="entry name" value="Haloacid_Dehalogenase"/>
    <property type="match status" value="1"/>
</dbReference>
<evidence type="ECO:0000256" key="3">
    <source>
        <dbReference type="ARBA" id="ARBA00022448"/>
    </source>
</evidence>
<keyword evidence="10 18" id="KW-0106">Calcium</keyword>
<dbReference type="CDD" id="cd02081">
    <property type="entry name" value="P-type_ATPase_Ca_PMCA-like"/>
    <property type="match status" value="1"/>
</dbReference>
<dbReference type="InterPro" id="IPR006068">
    <property type="entry name" value="ATPase_P-typ_cation-transptr_C"/>
</dbReference>
<keyword evidence="19" id="KW-0175">Coiled coil</keyword>
<dbReference type="GO" id="GO:0005524">
    <property type="term" value="F:ATP binding"/>
    <property type="evidence" value="ECO:0007669"/>
    <property type="project" value="UniProtKB-KW"/>
</dbReference>
<feature type="transmembrane region" description="Helical" evidence="18">
    <location>
        <begin position="922"/>
        <end position="940"/>
    </location>
</feature>
<feature type="transmembrane region" description="Helical" evidence="18">
    <location>
        <begin position="419"/>
        <end position="445"/>
    </location>
</feature>
<keyword evidence="23" id="KW-1185">Reference proteome</keyword>
<dbReference type="InterPro" id="IPR036412">
    <property type="entry name" value="HAD-like_sf"/>
</dbReference>